<dbReference type="PROSITE" id="PS50011">
    <property type="entry name" value="PROTEIN_KINASE_DOM"/>
    <property type="match status" value="1"/>
</dbReference>
<evidence type="ECO:0000256" key="3">
    <source>
        <dbReference type="ARBA" id="ARBA00022741"/>
    </source>
</evidence>
<dbReference type="Pfam" id="PF00069">
    <property type="entry name" value="Pkinase"/>
    <property type="match status" value="1"/>
</dbReference>
<proteinExistence type="inferred from homology"/>
<evidence type="ECO:0000313" key="11">
    <source>
        <dbReference type="Proteomes" id="UP001190700"/>
    </source>
</evidence>
<dbReference type="EMBL" id="LGRX02027212">
    <property type="protein sequence ID" value="KAK3249708.1"/>
    <property type="molecule type" value="Genomic_DNA"/>
</dbReference>
<evidence type="ECO:0000259" key="9">
    <source>
        <dbReference type="PROSITE" id="PS50011"/>
    </source>
</evidence>
<dbReference type="SUPFAM" id="SSF56112">
    <property type="entry name" value="Protein kinase-like (PK-like)"/>
    <property type="match status" value="1"/>
</dbReference>
<dbReference type="PROSITE" id="PS00107">
    <property type="entry name" value="PROTEIN_KINASE_ATP"/>
    <property type="match status" value="1"/>
</dbReference>
<dbReference type="AlphaFoldDB" id="A0AAE0C8I3"/>
<organism evidence="10 11">
    <name type="scientific">Cymbomonas tetramitiformis</name>
    <dbReference type="NCBI Taxonomy" id="36881"/>
    <lineage>
        <taxon>Eukaryota</taxon>
        <taxon>Viridiplantae</taxon>
        <taxon>Chlorophyta</taxon>
        <taxon>Pyramimonadophyceae</taxon>
        <taxon>Pyramimonadales</taxon>
        <taxon>Pyramimonadaceae</taxon>
        <taxon>Cymbomonas</taxon>
    </lineage>
</organism>
<evidence type="ECO:0000256" key="2">
    <source>
        <dbReference type="ARBA" id="ARBA00022679"/>
    </source>
</evidence>
<evidence type="ECO:0000313" key="10">
    <source>
        <dbReference type="EMBL" id="KAK3249708.1"/>
    </source>
</evidence>
<dbReference type="Gene3D" id="3.30.200.20">
    <property type="entry name" value="Phosphorylase Kinase, domain 1"/>
    <property type="match status" value="1"/>
</dbReference>
<accession>A0AAE0C8I3</accession>
<comment type="similarity">
    <text evidence="7">Belongs to the protein kinase superfamily.</text>
</comment>
<dbReference type="InterPro" id="IPR011009">
    <property type="entry name" value="Kinase-like_dom_sf"/>
</dbReference>
<dbReference type="GO" id="GO:0005952">
    <property type="term" value="C:cAMP-dependent protein kinase complex"/>
    <property type="evidence" value="ECO:0007669"/>
    <property type="project" value="TreeGrafter"/>
</dbReference>
<keyword evidence="11" id="KW-1185">Reference proteome</keyword>
<evidence type="ECO:0000256" key="8">
    <source>
        <dbReference type="SAM" id="MobiDB-lite"/>
    </source>
</evidence>
<dbReference type="SMART" id="SM00220">
    <property type="entry name" value="S_TKc"/>
    <property type="match status" value="1"/>
</dbReference>
<comment type="caution">
    <text evidence="10">The sequence shown here is derived from an EMBL/GenBank/DDBJ whole genome shotgun (WGS) entry which is preliminary data.</text>
</comment>
<evidence type="ECO:0000256" key="4">
    <source>
        <dbReference type="ARBA" id="ARBA00022777"/>
    </source>
</evidence>
<protein>
    <submittedName>
        <fullName evidence="10">cGMP-dependent protein kinase</fullName>
    </submittedName>
</protein>
<gene>
    <name evidence="10" type="ORF">CYMTET_40876</name>
</gene>
<dbReference type="PANTHER" id="PTHR24353:SF37">
    <property type="entry name" value="CAMP-DEPENDENT PROTEIN KINASE CATALYTIC SUBUNIT PRKX"/>
    <property type="match status" value="1"/>
</dbReference>
<reference evidence="10 11" key="1">
    <citation type="journal article" date="2015" name="Genome Biol. Evol.">
        <title>Comparative Genomics of a Bacterivorous Green Alga Reveals Evolutionary Causalities and Consequences of Phago-Mixotrophic Mode of Nutrition.</title>
        <authorList>
            <person name="Burns J.A."/>
            <person name="Paasch A."/>
            <person name="Narechania A."/>
            <person name="Kim E."/>
        </authorList>
    </citation>
    <scope>NUCLEOTIDE SEQUENCE [LARGE SCALE GENOMIC DNA]</scope>
    <source>
        <strain evidence="10 11">PLY_AMNH</strain>
    </source>
</reference>
<dbReference type="InterPro" id="IPR000719">
    <property type="entry name" value="Prot_kinase_dom"/>
</dbReference>
<dbReference type="GO" id="GO:0005524">
    <property type="term" value="F:ATP binding"/>
    <property type="evidence" value="ECO:0007669"/>
    <property type="project" value="UniProtKB-UniRule"/>
</dbReference>
<dbReference type="Proteomes" id="UP001190700">
    <property type="component" value="Unassembled WGS sequence"/>
</dbReference>
<dbReference type="Gene3D" id="1.10.510.10">
    <property type="entry name" value="Transferase(Phosphotransferase) domain 1"/>
    <property type="match status" value="1"/>
</dbReference>
<keyword evidence="3 6" id="KW-0547">Nucleotide-binding</keyword>
<dbReference type="InterPro" id="IPR008271">
    <property type="entry name" value="Ser/Thr_kinase_AS"/>
</dbReference>
<evidence type="ECO:0000256" key="1">
    <source>
        <dbReference type="ARBA" id="ARBA00022527"/>
    </source>
</evidence>
<keyword evidence="2" id="KW-0808">Transferase</keyword>
<dbReference type="GO" id="GO:0004691">
    <property type="term" value="F:cAMP-dependent protein kinase activity"/>
    <property type="evidence" value="ECO:0007669"/>
    <property type="project" value="TreeGrafter"/>
</dbReference>
<dbReference type="PROSITE" id="PS00108">
    <property type="entry name" value="PROTEIN_KINASE_ST"/>
    <property type="match status" value="1"/>
</dbReference>
<evidence type="ECO:0000256" key="6">
    <source>
        <dbReference type="PROSITE-ProRule" id="PRU10141"/>
    </source>
</evidence>
<keyword evidence="4 10" id="KW-0418">Kinase</keyword>
<keyword evidence="5 6" id="KW-0067">ATP-binding</keyword>
<evidence type="ECO:0000256" key="7">
    <source>
        <dbReference type="RuleBase" id="RU000304"/>
    </source>
</evidence>
<feature type="region of interest" description="Disordered" evidence="8">
    <location>
        <begin position="1"/>
        <end position="23"/>
    </location>
</feature>
<evidence type="ECO:0000256" key="5">
    <source>
        <dbReference type="ARBA" id="ARBA00022840"/>
    </source>
</evidence>
<dbReference type="FunFam" id="1.10.510.10:FF:000210">
    <property type="entry name" value="Non-specific serine/threonine protein kinase"/>
    <property type="match status" value="1"/>
</dbReference>
<feature type="domain" description="Protein kinase" evidence="9">
    <location>
        <begin position="93"/>
        <end position="354"/>
    </location>
</feature>
<name>A0AAE0C8I3_9CHLO</name>
<keyword evidence="1 7" id="KW-0723">Serine/threonine-protein kinase</keyword>
<dbReference type="PANTHER" id="PTHR24353">
    <property type="entry name" value="CYCLIC NUCLEOTIDE-DEPENDENT PROTEIN KINASE"/>
    <property type="match status" value="1"/>
</dbReference>
<sequence length="444" mass="50299">MSSESKVSQEGPDAVPSPSLSNGNAPLLSAGPNDFMIIKSNRSVNFFQTLIRGAVIGLIGWSIQRLLEARWKSRRSEDQLEDEALVIDKPDEVEKLAVLGEGGYALVLLVSYKSNLYALKTLKKSHVLMHDLTKLVMRERDIGMACSCPFLVNFMGTYQDKDNLYMMMEPVLGGELYTYLEKHSLSDERGIPEATATFYAACTIIAFEYLHARNYVYRDLKPENMLIDTTGYLKLADLGFAKMLTDPLGKTYTTCGTLDYMAPEMVEMKGHNKGADWWALGTVIYEMVTGLPPFHDLDDDKVKVQHIKRSLYSTPEYMSPECMDVIKKLLTPDPEARLGNMADGVIEVKRHSWFRHIDWDLLVRMKHPVPYVPSRASTCFEKYCESTSKHPAGKEHDVMTGPDNDMCKGNFQEAALLCFGRKYMQPTLEFGIFLVVRCMRVFRP</sequence>
<feature type="binding site" evidence="6">
    <location>
        <position position="120"/>
    </location>
    <ligand>
        <name>ATP</name>
        <dbReference type="ChEBI" id="CHEBI:30616"/>
    </ligand>
</feature>
<dbReference type="InterPro" id="IPR017441">
    <property type="entry name" value="Protein_kinase_ATP_BS"/>
</dbReference>